<dbReference type="Gene3D" id="3.90.1390.10">
    <property type="entry name" value="b-12 dependent (class ii) ribonucleotide reductase, chain A, domain 3"/>
    <property type="match status" value="1"/>
</dbReference>
<dbReference type="InterPro" id="IPR040763">
    <property type="entry name" value="RNR_alpha_hel"/>
</dbReference>
<evidence type="ECO:0000313" key="9">
    <source>
        <dbReference type="EMBL" id="OGZ15318.1"/>
    </source>
</evidence>
<dbReference type="PANTHER" id="PTHR43371">
    <property type="entry name" value="VITAMIN B12-DEPENDENT RIBONUCLEOTIDE REDUCTASE"/>
    <property type="match status" value="1"/>
</dbReference>
<gene>
    <name evidence="9" type="ORF">A3J08_00800</name>
</gene>
<keyword evidence="5" id="KW-0560">Oxidoreductase</keyword>
<dbReference type="STRING" id="1798667.A3J08_00800"/>
<evidence type="ECO:0000256" key="6">
    <source>
        <dbReference type="ARBA" id="ARBA00023285"/>
    </source>
</evidence>
<dbReference type="PANTHER" id="PTHR43371:SF1">
    <property type="entry name" value="RIBONUCLEOSIDE-DIPHOSPHATE REDUCTASE"/>
    <property type="match status" value="1"/>
</dbReference>
<dbReference type="InterPro" id="IPR005144">
    <property type="entry name" value="ATP-cone_dom"/>
</dbReference>
<accession>A0A1G2DR39</accession>
<evidence type="ECO:0000313" key="10">
    <source>
        <dbReference type="Proteomes" id="UP000177573"/>
    </source>
</evidence>
<proteinExistence type="predicted"/>
<comment type="caution">
    <text evidence="9">The sequence shown here is derived from an EMBL/GenBank/DDBJ whole genome shotgun (WGS) entry which is preliminary data.</text>
</comment>
<evidence type="ECO:0000256" key="2">
    <source>
        <dbReference type="ARBA" id="ARBA00022628"/>
    </source>
</evidence>
<keyword evidence="6" id="KW-0170">Cobalt</keyword>
<evidence type="ECO:0000256" key="5">
    <source>
        <dbReference type="ARBA" id="ARBA00023002"/>
    </source>
</evidence>
<dbReference type="InterPro" id="IPR050862">
    <property type="entry name" value="RdRp_reductase_class-2"/>
</dbReference>
<evidence type="ECO:0000256" key="3">
    <source>
        <dbReference type="ARBA" id="ARBA00022741"/>
    </source>
</evidence>
<dbReference type="PROSITE" id="PS51161">
    <property type="entry name" value="ATP_CONE"/>
    <property type="match status" value="1"/>
</dbReference>
<comment type="cofactor">
    <cofactor evidence="1">
        <name>adenosylcob(III)alamin</name>
        <dbReference type="ChEBI" id="CHEBI:18408"/>
    </cofactor>
</comment>
<evidence type="ECO:0000256" key="4">
    <source>
        <dbReference type="ARBA" id="ARBA00022840"/>
    </source>
</evidence>
<dbReference type="SUPFAM" id="SSF51998">
    <property type="entry name" value="PFL-like glycyl radical enzymes"/>
    <property type="match status" value="1"/>
</dbReference>
<feature type="domain" description="ATP-cone" evidence="8">
    <location>
        <begin position="4"/>
        <end position="99"/>
    </location>
</feature>
<dbReference type="AlphaFoldDB" id="A0A1G2DR39"/>
<dbReference type="Proteomes" id="UP000177573">
    <property type="component" value="Unassembled WGS sequence"/>
</dbReference>
<evidence type="ECO:0000256" key="7">
    <source>
        <dbReference type="PROSITE-ProRule" id="PRU00492"/>
    </source>
</evidence>
<reference evidence="9 10" key="1">
    <citation type="journal article" date="2016" name="Nat. Commun.">
        <title>Thousands of microbial genomes shed light on interconnected biogeochemical processes in an aquifer system.</title>
        <authorList>
            <person name="Anantharaman K."/>
            <person name="Brown C.T."/>
            <person name="Hug L.A."/>
            <person name="Sharon I."/>
            <person name="Castelle C.J."/>
            <person name="Probst A.J."/>
            <person name="Thomas B.C."/>
            <person name="Singh A."/>
            <person name="Wilkins M.J."/>
            <person name="Karaoz U."/>
            <person name="Brodie E.L."/>
            <person name="Williams K.H."/>
            <person name="Hubbard S.S."/>
            <person name="Banfield J.F."/>
        </authorList>
    </citation>
    <scope>NUCLEOTIDE SEQUENCE [LARGE SCALE GENOMIC DNA]</scope>
</reference>
<dbReference type="Pfam" id="PF17975">
    <property type="entry name" value="RNR_Alpha"/>
    <property type="match status" value="1"/>
</dbReference>
<organism evidence="9 10">
    <name type="scientific">Candidatus Lloydbacteria bacterium RIFCSPLOWO2_02_FULL_51_11</name>
    <dbReference type="NCBI Taxonomy" id="1798667"/>
    <lineage>
        <taxon>Bacteria</taxon>
        <taxon>Candidatus Lloydiibacteriota</taxon>
    </lineage>
</organism>
<dbReference type="GO" id="GO:0005524">
    <property type="term" value="F:ATP binding"/>
    <property type="evidence" value="ECO:0007669"/>
    <property type="project" value="UniProtKB-UniRule"/>
</dbReference>
<dbReference type="GO" id="GO:0004748">
    <property type="term" value="F:ribonucleoside-diphosphate reductase activity, thioredoxin disulfide as acceptor"/>
    <property type="evidence" value="ECO:0007669"/>
    <property type="project" value="TreeGrafter"/>
</dbReference>
<evidence type="ECO:0000256" key="1">
    <source>
        <dbReference type="ARBA" id="ARBA00001922"/>
    </source>
</evidence>
<dbReference type="GO" id="GO:0031419">
    <property type="term" value="F:cobalamin binding"/>
    <property type="evidence" value="ECO:0007669"/>
    <property type="project" value="UniProtKB-KW"/>
</dbReference>
<evidence type="ECO:0000259" key="8">
    <source>
        <dbReference type="PROSITE" id="PS51161"/>
    </source>
</evidence>
<dbReference type="Pfam" id="PF03477">
    <property type="entry name" value="ATP-cone"/>
    <property type="match status" value="1"/>
</dbReference>
<keyword evidence="2" id="KW-0846">Cobalamin</keyword>
<sequence length="756" mass="86001">MRLSTVIKRDGTSVKFDSAKIITAIEKALSAAGEMKAGLPQKIATKVMLELSTFTAQNKKYVPTVEEIQDIVEKQLMLDKLVKTAKGYILYRKRHAELRVKEPMVPDQVKLLTGESKKYFKNQLAEFVYYSMYARWIPEQGRRETWMETIGRYVDFMHENLGKKLTEAEYKEIRDYMLNMQALGSMRLLWSAGKAARATNVTVYNCAFTAPSSWRDFSEIMYILMCGTGIGFSVERQNIELLPIIEHWSGKKLPLFVIEDSKEGWANALTKGMTVWSSGEDVEFSYAKIRPKGARLGTMGGRASGPGPLKSLLDFTRSKMFSRQGRRLTTLDAHDIICKIGEVVVAGGVRRSALISISDLDDYEMRAAKNGQFYYTNPQRSMSNNSVAYNEKPTMDQFIDEWFNLAKSGSGERGIFNRGSLKKQLPARRWKLFEKDYRRSGLNPRGEIILKSKQFCNLSEVVARADDTEETLMEKVRVATILGTYQASLTKFPYLSKEWKKNCEEEALLGVSITGQWDSTVVRDPLVLRKLKEVAIETNRKYAKRFGVNPSTAITCVKPSGNGSQLFDCASGMHPRHARYYIRRVRIESHNPLFKFMKDAGVPFHPEFGYSQENATTFVLEFPVKAPEKALIKDDITAKTQLEHWKMVKENYCEHNPSVTISVGQGEWLAVGDWVYSNWDIVGGLSFLPRSDHVYQLAPYEEISQERYEELTRTFPSLDFSKLVLYEDTDTTTGAKELACVSGTCEVDIPMEQQKS</sequence>
<dbReference type="Gene3D" id="3.20.70.20">
    <property type="match status" value="2"/>
</dbReference>
<dbReference type="EMBL" id="MHLR01000016">
    <property type="protein sequence ID" value="OGZ15318.1"/>
    <property type="molecule type" value="Genomic_DNA"/>
</dbReference>
<keyword evidence="3 7" id="KW-0547">Nucleotide-binding</keyword>
<name>A0A1G2DR39_9BACT</name>
<keyword evidence="4 7" id="KW-0067">ATP-binding</keyword>
<protein>
    <submittedName>
        <fullName evidence="9">Ribonucleoside-triphosphate reductase</fullName>
    </submittedName>
</protein>